<feature type="transmembrane region" description="Helical" evidence="2">
    <location>
        <begin position="198"/>
        <end position="216"/>
    </location>
</feature>
<dbReference type="STRING" id="90262.A0A1X2HYP5"/>
<proteinExistence type="inferred from homology"/>
<dbReference type="Pfam" id="PF06738">
    <property type="entry name" value="ThrE"/>
    <property type="match status" value="1"/>
</dbReference>
<feature type="transmembrane region" description="Helical" evidence="2">
    <location>
        <begin position="388"/>
        <end position="409"/>
    </location>
</feature>
<feature type="transmembrane region" description="Helical" evidence="2">
    <location>
        <begin position="222"/>
        <end position="243"/>
    </location>
</feature>
<evidence type="ECO:0000256" key="2">
    <source>
        <dbReference type="SAM" id="Phobius"/>
    </source>
</evidence>
<keyword evidence="2" id="KW-0472">Membrane</keyword>
<dbReference type="EMBL" id="MCGE01000044">
    <property type="protein sequence ID" value="ORZ05437.1"/>
    <property type="molecule type" value="Genomic_DNA"/>
</dbReference>
<sequence>MSRRSSMDSMFTTASQFEPITLEDRVRITFEIANILQKQDFLKKLAKSLMLYGCPAHRLEYAMRQVSTTLGVDAEYIYLPNVMLMSFFDATTHTTETHFIRQTQTFDMDRLGEIYRLEKLVSHGEVSVDEALAFIDQVSSKPPLYPLWLNPWIYALCSFSGCVMFFGGRWKEGGVAAALAMVFAGYEVMSGRIQSFQPIWEITVCIVIGIVSQGLIKYDFCFTPVAFSAFIVVLPGYGMAIAIQELVSRQLVSGVVRMVYAIIYSFLLGYGVSMGSELYQTIDNTPYEASEHCKQAASSSTPMASQSQWFNFLTVPLFALGYCLFVRAKPHRWPTMTFVAACGFVVNYALNRWAHAPSQVLQVAPSFVLGMLGHTLTKLTGKMSFDAVLLGIFYLVPSSLGVKAALGLFGNSSSEVGTQGAGFALAMIESSIGITVGLFLATLIVYPRGTQHTPLMTF</sequence>
<feature type="transmembrane region" description="Helical" evidence="2">
    <location>
        <begin position="421"/>
        <end position="446"/>
    </location>
</feature>
<keyword evidence="2" id="KW-0812">Transmembrane</keyword>
<dbReference type="PANTHER" id="PTHR31082">
    <property type="entry name" value="PHEROMONE-REGULATED MEMBRANE PROTEIN 10"/>
    <property type="match status" value="1"/>
</dbReference>
<name>A0A1X2HYP5_9FUNG</name>
<dbReference type="InterPro" id="IPR051361">
    <property type="entry name" value="ThrE/Ser_Exporter"/>
</dbReference>
<feature type="transmembrane region" description="Helical" evidence="2">
    <location>
        <begin position="255"/>
        <end position="273"/>
    </location>
</feature>
<dbReference type="AlphaFoldDB" id="A0A1X2HYP5"/>
<dbReference type="InterPro" id="IPR010619">
    <property type="entry name" value="ThrE-like_N"/>
</dbReference>
<reference evidence="4 5" key="1">
    <citation type="submission" date="2016-07" db="EMBL/GenBank/DDBJ databases">
        <title>Pervasive Adenine N6-methylation of Active Genes in Fungi.</title>
        <authorList>
            <consortium name="DOE Joint Genome Institute"/>
            <person name="Mondo S.J."/>
            <person name="Dannebaum R.O."/>
            <person name="Kuo R.C."/>
            <person name="Labutti K."/>
            <person name="Haridas S."/>
            <person name="Kuo A."/>
            <person name="Salamov A."/>
            <person name="Ahrendt S.R."/>
            <person name="Lipzen A."/>
            <person name="Sullivan W."/>
            <person name="Andreopoulos W.B."/>
            <person name="Clum A."/>
            <person name="Lindquist E."/>
            <person name="Daum C."/>
            <person name="Ramamoorthy G.K."/>
            <person name="Gryganskyi A."/>
            <person name="Culley D."/>
            <person name="Magnuson J.K."/>
            <person name="James T.Y."/>
            <person name="O'Malley M.A."/>
            <person name="Stajich J.E."/>
            <person name="Spatafora J.W."/>
            <person name="Visel A."/>
            <person name="Grigoriev I.V."/>
        </authorList>
    </citation>
    <scope>NUCLEOTIDE SEQUENCE [LARGE SCALE GENOMIC DNA]</scope>
    <source>
        <strain evidence="4 5">NRRL 1336</strain>
    </source>
</reference>
<comment type="similarity">
    <text evidence="1">Belongs to the ThrE exporter (TC 2.A.79) family.</text>
</comment>
<evidence type="ECO:0000259" key="3">
    <source>
        <dbReference type="Pfam" id="PF06738"/>
    </source>
</evidence>
<protein>
    <recommendedName>
        <fullName evidence="3">Threonine/serine exporter-like N-terminal domain-containing protein</fullName>
    </recommendedName>
</protein>
<comment type="caution">
    <text evidence="4">The sequence shown here is derived from an EMBL/GenBank/DDBJ whole genome shotgun (WGS) entry which is preliminary data.</text>
</comment>
<keyword evidence="5" id="KW-1185">Reference proteome</keyword>
<feature type="transmembrane region" description="Helical" evidence="2">
    <location>
        <begin position="309"/>
        <end position="326"/>
    </location>
</feature>
<organism evidence="4 5">
    <name type="scientific">Absidia repens</name>
    <dbReference type="NCBI Taxonomy" id="90262"/>
    <lineage>
        <taxon>Eukaryota</taxon>
        <taxon>Fungi</taxon>
        <taxon>Fungi incertae sedis</taxon>
        <taxon>Mucoromycota</taxon>
        <taxon>Mucoromycotina</taxon>
        <taxon>Mucoromycetes</taxon>
        <taxon>Mucorales</taxon>
        <taxon>Cunninghamellaceae</taxon>
        <taxon>Absidia</taxon>
    </lineage>
</organism>
<keyword evidence="2" id="KW-1133">Transmembrane helix</keyword>
<accession>A0A1X2HYP5</accession>
<evidence type="ECO:0000313" key="5">
    <source>
        <dbReference type="Proteomes" id="UP000193560"/>
    </source>
</evidence>
<dbReference type="GO" id="GO:0022857">
    <property type="term" value="F:transmembrane transporter activity"/>
    <property type="evidence" value="ECO:0007669"/>
    <property type="project" value="InterPro"/>
</dbReference>
<evidence type="ECO:0000313" key="4">
    <source>
        <dbReference type="EMBL" id="ORZ05437.1"/>
    </source>
</evidence>
<gene>
    <name evidence="4" type="ORF">BCR42DRAFT_463392</name>
</gene>
<dbReference type="PANTHER" id="PTHR31082:SF4">
    <property type="entry name" value="PHEROMONE-REGULATED MEMBRANE PROTEIN 10"/>
    <property type="match status" value="1"/>
</dbReference>
<dbReference type="Proteomes" id="UP000193560">
    <property type="component" value="Unassembled WGS sequence"/>
</dbReference>
<dbReference type="OrthoDB" id="413008at2759"/>
<evidence type="ECO:0000256" key="1">
    <source>
        <dbReference type="ARBA" id="ARBA00034125"/>
    </source>
</evidence>
<feature type="domain" description="Threonine/serine exporter-like N-terminal" evidence="3">
    <location>
        <begin position="41"/>
        <end position="278"/>
    </location>
</feature>